<keyword evidence="1" id="KW-0472">Membrane</keyword>
<feature type="transmembrane region" description="Helical" evidence="1">
    <location>
        <begin position="70"/>
        <end position="89"/>
    </location>
</feature>
<organism evidence="3 4">
    <name type="scientific">Sphingobium soli</name>
    <dbReference type="NCBI Taxonomy" id="1591116"/>
    <lineage>
        <taxon>Bacteria</taxon>
        <taxon>Pseudomonadati</taxon>
        <taxon>Pseudomonadota</taxon>
        <taxon>Alphaproteobacteria</taxon>
        <taxon>Sphingomonadales</taxon>
        <taxon>Sphingomonadaceae</taxon>
        <taxon>Sphingobium</taxon>
    </lineage>
</organism>
<keyword evidence="1" id="KW-0812">Transmembrane</keyword>
<dbReference type="InterPro" id="IPR019196">
    <property type="entry name" value="ABC_transp_unknown"/>
</dbReference>
<sequence>MAVLLAGLWRAWQTGQADPWDWSIAVAGLMALIGFLLANRTIVMLIWIALGVVAPVLVFCAMASGQLRLLPSLGLALTALLPLVAAAWLRHPPILRGRMAAMGMIVAAGAILYFGPASSLAAADARPKLAVLTGLPLFWDEMGPAGTGPRDAPIITVLRTRFTVLPLDDPRDLPGTGARRLLIAQPRALAPEQLVAIDTWVRAGGTALVLADPLLRWPSDLALGDRRRAPTSSLLQPLLTHWGVAPDRFESREVRQFLADGRLLTLSGAWLSHGRTMTARTIGRGTLLLIGDADLIDDRLWLADPAQPLNPRSWIADTPAALLLWLGAAAPAPRPWMRTPADVMLALRWAILVGTSWAMVGGALLWARFTDRDEEQKVKTSKGTRGKSV</sequence>
<evidence type="ECO:0000259" key="2">
    <source>
        <dbReference type="Pfam" id="PF09822"/>
    </source>
</evidence>
<dbReference type="Pfam" id="PF09822">
    <property type="entry name" value="ABC_transp_aux"/>
    <property type="match status" value="1"/>
</dbReference>
<evidence type="ECO:0000256" key="1">
    <source>
        <dbReference type="SAM" id="Phobius"/>
    </source>
</evidence>
<keyword evidence="4" id="KW-1185">Reference proteome</keyword>
<keyword evidence="1" id="KW-1133">Transmembrane helix</keyword>
<feature type="transmembrane region" description="Helical" evidence="1">
    <location>
        <begin position="20"/>
        <end position="38"/>
    </location>
</feature>
<protein>
    <submittedName>
        <fullName evidence="3">GldG family protein</fullName>
    </submittedName>
</protein>
<feature type="transmembrane region" description="Helical" evidence="1">
    <location>
        <begin position="101"/>
        <end position="123"/>
    </location>
</feature>
<feature type="transmembrane region" description="Helical" evidence="1">
    <location>
        <begin position="45"/>
        <end position="64"/>
    </location>
</feature>
<name>A0ABS8GZ94_9SPHN</name>
<accession>A0ABS8GZ94</accession>
<evidence type="ECO:0000313" key="4">
    <source>
        <dbReference type="Proteomes" id="UP001198830"/>
    </source>
</evidence>
<comment type="caution">
    <text evidence="3">The sequence shown here is derived from an EMBL/GenBank/DDBJ whole genome shotgun (WGS) entry which is preliminary data.</text>
</comment>
<feature type="domain" description="ABC-type uncharacterised transport system" evidence="2">
    <location>
        <begin position="126"/>
        <end position="244"/>
    </location>
</feature>
<dbReference type="RefSeq" id="WP_228225959.1">
    <property type="nucleotide sequence ID" value="NZ_JAJGNP010000001.1"/>
</dbReference>
<reference evidence="3 4" key="1">
    <citation type="submission" date="2021-10" db="EMBL/GenBank/DDBJ databases">
        <title>The diversity and Nitrogen Metabolism of Culturable Nitrate-Utilizing Bacteria Within the Oxygen Minimum Zone of the Changjiang (Yangtze River)Estuary.</title>
        <authorList>
            <person name="Zhang D."/>
            <person name="Zheng J."/>
            <person name="Liu S."/>
            <person name="He W."/>
        </authorList>
    </citation>
    <scope>NUCLEOTIDE SEQUENCE [LARGE SCALE GENOMIC DNA]</scope>
    <source>
        <strain evidence="3 4">FXH275-2</strain>
    </source>
</reference>
<dbReference type="Proteomes" id="UP001198830">
    <property type="component" value="Unassembled WGS sequence"/>
</dbReference>
<gene>
    <name evidence="3" type="ORF">LL253_01755</name>
</gene>
<dbReference type="EMBL" id="JAJGNP010000001">
    <property type="protein sequence ID" value="MCC4231411.1"/>
    <property type="molecule type" value="Genomic_DNA"/>
</dbReference>
<proteinExistence type="predicted"/>
<evidence type="ECO:0000313" key="3">
    <source>
        <dbReference type="EMBL" id="MCC4231411.1"/>
    </source>
</evidence>
<feature type="transmembrane region" description="Helical" evidence="1">
    <location>
        <begin position="346"/>
        <end position="367"/>
    </location>
</feature>